<keyword evidence="6" id="KW-1015">Disulfide bond</keyword>
<dbReference type="PANTHER" id="PTHR34399">
    <property type="entry name" value="AVIDIN-RELATED"/>
    <property type="match status" value="1"/>
</dbReference>
<dbReference type="PRINTS" id="PR00709">
    <property type="entry name" value="AVIDIN"/>
</dbReference>
<evidence type="ECO:0000256" key="7">
    <source>
        <dbReference type="SAM" id="SignalP"/>
    </source>
</evidence>
<evidence type="ECO:0000256" key="1">
    <source>
        <dbReference type="ARBA" id="ARBA00004613"/>
    </source>
</evidence>
<organism evidence="8 9">
    <name type="scientific">Geotrypetes seraphini</name>
    <name type="common">Gaboon caecilian</name>
    <name type="synonym">Caecilia seraphini</name>
    <dbReference type="NCBI Taxonomy" id="260995"/>
    <lineage>
        <taxon>Eukaryota</taxon>
        <taxon>Metazoa</taxon>
        <taxon>Chordata</taxon>
        <taxon>Craniata</taxon>
        <taxon>Vertebrata</taxon>
        <taxon>Euteleostomi</taxon>
        <taxon>Amphibia</taxon>
        <taxon>Gymnophiona</taxon>
        <taxon>Geotrypetes</taxon>
    </lineage>
</organism>
<dbReference type="InterPro" id="IPR051764">
    <property type="entry name" value="Avidin/Streptavidin-rel"/>
</dbReference>
<dbReference type="InterPro" id="IPR036896">
    <property type="entry name" value="Avidin-like_sf"/>
</dbReference>
<feature type="signal peptide" evidence="7">
    <location>
        <begin position="1"/>
        <end position="22"/>
    </location>
</feature>
<dbReference type="OrthoDB" id="2821340at2759"/>
<dbReference type="Gene3D" id="2.40.128.30">
    <property type="entry name" value="Avidin-like"/>
    <property type="match status" value="1"/>
</dbReference>
<comment type="subcellular location">
    <subcellularLocation>
        <location evidence="1">Secreted</location>
    </subcellularLocation>
</comment>
<dbReference type="Pfam" id="PF01382">
    <property type="entry name" value="Avidin"/>
    <property type="match status" value="1"/>
</dbReference>
<evidence type="ECO:0000313" key="9">
    <source>
        <dbReference type="RefSeq" id="XP_033818000.1"/>
    </source>
</evidence>
<keyword evidence="8" id="KW-1185">Reference proteome</keyword>
<dbReference type="Proteomes" id="UP000515159">
    <property type="component" value="Chromosome 10"/>
</dbReference>
<name>A0A6P8SGI1_GEOSA</name>
<dbReference type="InterPro" id="IPR005468">
    <property type="entry name" value="Avidin/str"/>
</dbReference>
<evidence type="ECO:0000256" key="6">
    <source>
        <dbReference type="PIRSR" id="PIRSR605468-51"/>
    </source>
</evidence>
<dbReference type="SUPFAM" id="SSF50876">
    <property type="entry name" value="Avidin/streptavidin"/>
    <property type="match status" value="1"/>
</dbReference>
<keyword evidence="4 7" id="KW-0732">Signal</keyword>
<feature type="disulfide bond" evidence="6">
    <location>
        <begin position="25"/>
        <end position="102"/>
    </location>
</feature>
<evidence type="ECO:0000256" key="5">
    <source>
        <dbReference type="ARBA" id="ARBA00023267"/>
    </source>
</evidence>
<dbReference type="PROSITE" id="PS51326">
    <property type="entry name" value="AVIDIN_2"/>
    <property type="match status" value="1"/>
</dbReference>
<sequence length="144" mass="15793">MVLMLRLSGFFWLVALFFTAEASICNITGTWQNDLGSILKLSLDRGMFIEGSFHTMVETSKGSAGSTKTSKVTGLQNAGDEPTFAFSALWDGGSVSTWAGQCFGKSDAQVLKTIWLLRSSVSSTVKNWKATRIGEDIFYLMKKQ</sequence>
<dbReference type="InterPro" id="IPR005469">
    <property type="entry name" value="Avidin"/>
</dbReference>
<dbReference type="GO" id="GO:0005576">
    <property type="term" value="C:extracellular region"/>
    <property type="evidence" value="ECO:0007669"/>
    <property type="project" value="UniProtKB-SubCell"/>
</dbReference>
<evidence type="ECO:0000256" key="2">
    <source>
        <dbReference type="ARBA" id="ARBA00006297"/>
    </source>
</evidence>
<comment type="similarity">
    <text evidence="2">Belongs to the avidin/streptavidin family.</text>
</comment>
<evidence type="ECO:0000313" key="8">
    <source>
        <dbReference type="Proteomes" id="UP000515159"/>
    </source>
</evidence>
<evidence type="ECO:0000256" key="4">
    <source>
        <dbReference type="ARBA" id="ARBA00022729"/>
    </source>
</evidence>
<dbReference type="KEGG" id="gsh:117368444"/>
<feature type="chain" id="PRO_5027716126" evidence="7">
    <location>
        <begin position="23"/>
        <end position="144"/>
    </location>
</feature>
<protein>
    <submittedName>
        <fullName evidence="9">Avidin-like</fullName>
    </submittedName>
</protein>
<dbReference type="RefSeq" id="XP_033818000.1">
    <property type="nucleotide sequence ID" value="XM_033962109.1"/>
</dbReference>
<dbReference type="InParanoid" id="A0A6P8SGI1"/>
<dbReference type="GO" id="GO:0009374">
    <property type="term" value="F:biotin binding"/>
    <property type="evidence" value="ECO:0007669"/>
    <property type="project" value="InterPro"/>
</dbReference>
<dbReference type="GeneID" id="117368444"/>
<keyword evidence="3" id="KW-0964">Secreted</keyword>
<reference evidence="9" key="1">
    <citation type="submission" date="2025-08" db="UniProtKB">
        <authorList>
            <consortium name="RefSeq"/>
        </authorList>
    </citation>
    <scope>IDENTIFICATION</scope>
</reference>
<evidence type="ECO:0000256" key="3">
    <source>
        <dbReference type="ARBA" id="ARBA00022525"/>
    </source>
</evidence>
<gene>
    <name evidence="9" type="primary">LOC117368444</name>
</gene>
<proteinExistence type="inferred from homology"/>
<dbReference type="AlphaFoldDB" id="A0A6P8SGI1"/>
<dbReference type="PANTHER" id="PTHR34399:SF5">
    <property type="entry name" value="AVIDIN"/>
    <property type="match status" value="1"/>
</dbReference>
<keyword evidence="5" id="KW-0092">Biotin</keyword>
<accession>A0A6P8SGI1</accession>